<organism evidence="1 2">
    <name type="scientific">Hebeloma cylindrosporum</name>
    <dbReference type="NCBI Taxonomy" id="76867"/>
    <lineage>
        <taxon>Eukaryota</taxon>
        <taxon>Fungi</taxon>
        <taxon>Dikarya</taxon>
        <taxon>Basidiomycota</taxon>
        <taxon>Agaricomycotina</taxon>
        <taxon>Agaricomycetes</taxon>
        <taxon>Agaricomycetidae</taxon>
        <taxon>Agaricales</taxon>
        <taxon>Agaricineae</taxon>
        <taxon>Hymenogastraceae</taxon>
        <taxon>Hebeloma</taxon>
    </lineage>
</organism>
<dbReference type="EMBL" id="KN831773">
    <property type="protein sequence ID" value="KIM44586.1"/>
    <property type="molecule type" value="Genomic_DNA"/>
</dbReference>
<protein>
    <submittedName>
        <fullName evidence="1">Uncharacterized protein</fullName>
    </submittedName>
</protein>
<reference evidence="2" key="2">
    <citation type="submission" date="2015-01" db="EMBL/GenBank/DDBJ databases">
        <title>Evolutionary Origins and Diversification of the Mycorrhizal Mutualists.</title>
        <authorList>
            <consortium name="DOE Joint Genome Institute"/>
            <consortium name="Mycorrhizal Genomics Consortium"/>
            <person name="Kohler A."/>
            <person name="Kuo A."/>
            <person name="Nagy L.G."/>
            <person name="Floudas D."/>
            <person name="Copeland A."/>
            <person name="Barry K.W."/>
            <person name="Cichocki N."/>
            <person name="Veneault-Fourrey C."/>
            <person name="LaButti K."/>
            <person name="Lindquist E.A."/>
            <person name="Lipzen A."/>
            <person name="Lundell T."/>
            <person name="Morin E."/>
            <person name="Murat C."/>
            <person name="Riley R."/>
            <person name="Ohm R."/>
            <person name="Sun H."/>
            <person name="Tunlid A."/>
            <person name="Henrissat B."/>
            <person name="Grigoriev I.V."/>
            <person name="Hibbett D.S."/>
            <person name="Martin F."/>
        </authorList>
    </citation>
    <scope>NUCLEOTIDE SEQUENCE [LARGE SCALE GENOMIC DNA]</scope>
    <source>
        <strain evidence="2">h7</strain>
    </source>
</reference>
<reference evidence="1 2" key="1">
    <citation type="submission" date="2014-04" db="EMBL/GenBank/DDBJ databases">
        <authorList>
            <consortium name="DOE Joint Genome Institute"/>
            <person name="Kuo A."/>
            <person name="Gay G."/>
            <person name="Dore J."/>
            <person name="Kohler A."/>
            <person name="Nagy L.G."/>
            <person name="Floudas D."/>
            <person name="Copeland A."/>
            <person name="Barry K.W."/>
            <person name="Cichocki N."/>
            <person name="Veneault-Fourrey C."/>
            <person name="LaButti K."/>
            <person name="Lindquist E.A."/>
            <person name="Lipzen A."/>
            <person name="Lundell T."/>
            <person name="Morin E."/>
            <person name="Murat C."/>
            <person name="Sun H."/>
            <person name="Tunlid A."/>
            <person name="Henrissat B."/>
            <person name="Grigoriev I.V."/>
            <person name="Hibbett D.S."/>
            <person name="Martin F."/>
            <person name="Nordberg H.P."/>
            <person name="Cantor M.N."/>
            <person name="Hua S.X."/>
        </authorList>
    </citation>
    <scope>NUCLEOTIDE SEQUENCE [LARGE SCALE GENOMIC DNA]</scope>
    <source>
        <strain evidence="2">h7</strain>
    </source>
</reference>
<sequence>MLCMNQHDPSAALVEDSIWAIASQAIADRQTDVQQDALTFICLRGGSFNDFCSILDDVFQLHKVVKNRGVLRLVRNSRQRVTQDPWHRRFWLWLTNSRKARGSTVFKRLFRQGQFHFATNDDLLSRSMLPV</sequence>
<keyword evidence="2" id="KW-1185">Reference proteome</keyword>
<dbReference type="Proteomes" id="UP000053424">
    <property type="component" value="Unassembled WGS sequence"/>
</dbReference>
<dbReference type="HOGENOM" id="CLU_1927885_0_0_1"/>
<evidence type="ECO:0000313" key="2">
    <source>
        <dbReference type="Proteomes" id="UP000053424"/>
    </source>
</evidence>
<accession>A0A0C3CLF9</accession>
<evidence type="ECO:0000313" key="1">
    <source>
        <dbReference type="EMBL" id="KIM44586.1"/>
    </source>
</evidence>
<dbReference type="AlphaFoldDB" id="A0A0C3CLF9"/>
<proteinExistence type="predicted"/>
<gene>
    <name evidence="1" type="ORF">M413DRAFT_356857</name>
</gene>
<name>A0A0C3CLF9_HEBCY</name>